<dbReference type="InterPro" id="IPR003602">
    <property type="entry name" value="Topo_IA_DNA-bd_dom"/>
</dbReference>
<dbReference type="SMART" id="SM00437">
    <property type="entry name" value="TOP1Ac"/>
    <property type="match status" value="1"/>
</dbReference>
<evidence type="ECO:0000256" key="1">
    <source>
        <dbReference type="ARBA" id="ARBA00022723"/>
    </source>
</evidence>
<dbReference type="GO" id="GO:0005694">
    <property type="term" value="C:chromosome"/>
    <property type="evidence" value="ECO:0007669"/>
    <property type="project" value="InterPro"/>
</dbReference>
<gene>
    <name evidence="7" type="ORF">ASZ90_010655</name>
</gene>
<dbReference type="EMBL" id="LNQE01001272">
    <property type="protein sequence ID" value="KUG19612.1"/>
    <property type="molecule type" value="Genomic_DNA"/>
</dbReference>
<dbReference type="PANTHER" id="PTHR11390:SF26">
    <property type="entry name" value="DNA TOPOISOMERASE 1"/>
    <property type="match status" value="1"/>
</dbReference>
<dbReference type="PROSITE" id="PS52039">
    <property type="entry name" value="TOPO_IA_2"/>
    <property type="match status" value="1"/>
</dbReference>
<reference evidence="7" key="1">
    <citation type="journal article" date="2015" name="Proc. Natl. Acad. Sci. U.S.A.">
        <title>Networks of energetic and metabolic interactions define dynamics in microbial communities.</title>
        <authorList>
            <person name="Embree M."/>
            <person name="Liu J.K."/>
            <person name="Al-Bassam M.M."/>
            <person name="Zengler K."/>
        </authorList>
    </citation>
    <scope>NUCLEOTIDE SEQUENCE</scope>
</reference>
<comment type="caution">
    <text evidence="7">The sequence shown here is derived from an EMBL/GenBank/DDBJ whole genome shotgun (WGS) entry which is preliminary data.</text>
</comment>
<dbReference type="InterPro" id="IPR023405">
    <property type="entry name" value="Topo_IA_core_domain"/>
</dbReference>
<dbReference type="SUPFAM" id="SSF56712">
    <property type="entry name" value="Prokaryotic type I DNA topoisomerase"/>
    <property type="match status" value="1"/>
</dbReference>
<dbReference type="InterPro" id="IPR010995">
    <property type="entry name" value="DNA_repair_Rad51/TF_NusA_a-hlx"/>
</dbReference>
<dbReference type="EC" id="5.99.1.2" evidence="7"/>
<evidence type="ECO:0000256" key="5">
    <source>
        <dbReference type="ARBA" id="ARBA00023235"/>
    </source>
</evidence>
<keyword evidence="2" id="KW-0862">Zinc</keyword>
<keyword evidence="1" id="KW-0479">Metal-binding</keyword>
<sequence>MMRRSIGDDRWRIYELIVRRFLATLSPDASWATIRCTFDASGEPYIATGGRLVSAGWRRVYPYSEAKENILPGFTEGERLPILKVTLDEKETQPPPRYSQSRLIQQMEELGLGTKSTRHEVIGKLISRRYVEGNPLRPTLVGRAVTEALENHADLITAPDMTQTLEEHMQQIKERNRTRDDVVTESRTMLHQVFDKLEAHEQEIGDEIMEQTVEERTIGPCPVCGSDLRIRHIGGSQFIGCTRYPDCRFNISLPGSVWGRAIKIEDVCPDHHLAHVRLIRKGAPPWTIGCPLCSHIESNEETMYLMPGMNEPLLRRLQGQHIYSVSEVAASPPEVIAQAAGISVEEARRLIAEAEDALDILRRRSGLRKFVRKIVPPRRGRSHAKILQRLLDAGIGDIAALAAADAALLKKSGLSEKEADLLLEKAREICNEKILKEAGISAVSLKKYQAAGIASPETLCRLPLPYLIGRSGISPETVHKHVEKVCRHLGRPVPPKITKSMLERGRSELLAIPGLGEATLEKLFLAGIFDAETLAAADPEAAAAASGVPAARIRDYKASLA</sequence>
<evidence type="ECO:0000313" key="7">
    <source>
        <dbReference type="EMBL" id="KUG19612.1"/>
    </source>
</evidence>
<keyword evidence="3" id="KW-0799">Topoisomerase</keyword>
<dbReference type="Pfam" id="PF01396">
    <property type="entry name" value="Zn_ribbon_Top1"/>
    <property type="match status" value="1"/>
</dbReference>
<dbReference type="GO" id="GO:0006265">
    <property type="term" value="P:DNA topological change"/>
    <property type="evidence" value="ECO:0007669"/>
    <property type="project" value="InterPro"/>
</dbReference>
<evidence type="ECO:0000256" key="2">
    <source>
        <dbReference type="ARBA" id="ARBA00022833"/>
    </source>
</evidence>
<dbReference type="GO" id="GO:0003677">
    <property type="term" value="F:DNA binding"/>
    <property type="evidence" value="ECO:0007669"/>
    <property type="project" value="UniProtKB-KW"/>
</dbReference>
<dbReference type="Gene3D" id="1.10.460.10">
    <property type="entry name" value="Topoisomerase I, domain 2"/>
    <property type="match status" value="1"/>
</dbReference>
<protein>
    <submittedName>
        <fullName evidence="7">Dna topoisomerase i</fullName>
        <ecNumber evidence="7">5.99.1.2</ecNumber>
    </submittedName>
</protein>
<dbReference type="PRINTS" id="PR00417">
    <property type="entry name" value="PRTPISMRASEI"/>
</dbReference>
<dbReference type="Pfam" id="PF01131">
    <property type="entry name" value="Topoisom_bac"/>
    <property type="match status" value="1"/>
</dbReference>
<proteinExistence type="predicted"/>
<dbReference type="SUPFAM" id="SSF47794">
    <property type="entry name" value="Rad51 N-terminal domain-like"/>
    <property type="match status" value="1"/>
</dbReference>
<evidence type="ECO:0000256" key="4">
    <source>
        <dbReference type="ARBA" id="ARBA00023125"/>
    </source>
</evidence>
<dbReference type="InterPro" id="IPR013498">
    <property type="entry name" value="Topo_IA_Znf"/>
</dbReference>
<dbReference type="Gene3D" id="1.10.150.20">
    <property type="entry name" value="5' to 3' exonuclease, C-terminal subdomain"/>
    <property type="match status" value="2"/>
</dbReference>
<dbReference type="SUPFAM" id="SSF158702">
    <property type="entry name" value="Sec63 N-terminal domain-like"/>
    <property type="match status" value="1"/>
</dbReference>
<feature type="domain" description="Topo IA-type catalytic" evidence="6">
    <location>
        <begin position="1"/>
        <end position="194"/>
    </location>
</feature>
<dbReference type="InterPro" id="IPR013497">
    <property type="entry name" value="Topo_IA_cen"/>
</dbReference>
<name>A0A0W8FFF9_9ZZZZ</name>
<dbReference type="GO" id="GO:0046872">
    <property type="term" value="F:metal ion binding"/>
    <property type="evidence" value="ECO:0007669"/>
    <property type="project" value="UniProtKB-KW"/>
</dbReference>
<dbReference type="PANTHER" id="PTHR11390">
    <property type="entry name" value="PROKARYOTIC DNA TOPOISOMERASE"/>
    <property type="match status" value="1"/>
</dbReference>
<dbReference type="Pfam" id="PF14520">
    <property type="entry name" value="HHH_5"/>
    <property type="match status" value="3"/>
</dbReference>
<dbReference type="GO" id="GO:0000166">
    <property type="term" value="F:nucleotide binding"/>
    <property type="evidence" value="ECO:0007669"/>
    <property type="project" value="InterPro"/>
</dbReference>
<dbReference type="Gene3D" id="3.30.65.10">
    <property type="entry name" value="Bacterial Topoisomerase I, domain 1"/>
    <property type="match status" value="1"/>
</dbReference>
<keyword evidence="5 7" id="KW-0413">Isomerase</keyword>
<dbReference type="AlphaFoldDB" id="A0A0W8FFF9"/>
<dbReference type="GO" id="GO:0003917">
    <property type="term" value="F:DNA topoisomerase type I (single strand cut, ATP-independent) activity"/>
    <property type="evidence" value="ECO:0007669"/>
    <property type="project" value="InterPro"/>
</dbReference>
<dbReference type="InterPro" id="IPR013824">
    <property type="entry name" value="Topo_IA_cen_sub1"/>
</dbReference>
<evidence type="ECO:0000256" key="3">
    <source>
        <dbReference type="ARBA" id="ARBA00023029"/>
    </source>
</evidence>
<organism evidence="7">
    <name type="scientific">hydrocarbon metagenome</name>
    <dbReference type="NCBI Taxonomy" id="938273"/>
    <lineage>
        <taxon>unclassified sequences</taxon>
        <taxon>metagenomes</taxon>
        <taxon>ecological metagenomes</taxon>
    </lineage>
</organism>
<dbReference type="GO" id="GO:0006281">
    <property type="term" value="P:DNA repair"/>
    <property type="evidence" value="ECO:0007669"/>
    <property type="project" value="TreeGrafter"/>
</dbReference>
<accession>A0A0W8FFF9</accession>
<evidence type="ECO:0000259" key="6">
    <source>
        <dbReference type="PROSITE" id="PS52039"/>
    </source>
</evidence>
<dbReference type="InterPro" id="IPR000380">
    <property type="entry name" value="Topo_IA"/>
</dbReference>
<dbReference type="GO" id="GO:0006310">
    <property type="term" value="P:DNA recombination"/>
    <property type="evidence" value="ECO:0007669"/>
    <property type="project" value="TreeGrafter"/>
</dbReference>
<keyword evidence="4" id="KW-0238">DNA-binding</keyword>